<evidence type="ECO:0000313" key="8">
    <source>
        <dbReference type="EMBL" id="QNN71163.1"/>
    </source>
</evidence>
<organism evidence="8 9">
    <name type="scientific">Thermomonas carbonis</name>
    <dbReference type="NCBI Taxonomy" id="1463158"/>
    <lineage>
        <taxon>Bacteria</taxon>
        <taxon>Pseudomonadati</taxon>
        <taxon>Pseudomonadota</taxon>
        <taxon>Gammaproteobacteria</taxon>
        <taxon>Lysobacterales</taxon>
        <taxon>Lysobacteraceae</taxon>
        <taxon>Thermomonas</taxon>
    </lineage>
</organism>
<feature type="transmembrane region" description="Helical" evidence="6">
    <location>
        <begin position="201"/>
        <end position="225"/>
    </location>
</feature>
<dbReference type="InterPro" id="IPR010432">
    <property type="entry name" value="RDD"/>
</dbReference>
<evidence type="ECO:0000256" key="4">
    <source>
        <dbReference type="ARBA" id="ARBA00022989"/>
    </source>
</evidence>
<evidence type="ECO:0000256" key="5">
    <source>
        <dbReference type="ARBA" id="ARBA00023136"/>
    </source>
</evidence>
<accession>A0A7G9STI8</accession>
<proteinExistence type="predicted"/>
<evidence type="ECO:0000313" key="9">
    <source>
        <dbReference type="Proteomes" id="UP000515804"/>
    </source>
</evidence>
<keyword evidence="3 6" id="KW-0812">Transmembrane</keyword>
<dbReference type="AlphaFoldDB" id="A0A7G9STI8"/>
<dbReference type="Pfam" id="PF06271">
    <property type="entry name" value="RDD"/>
    <property type="match status" value="1"/>
</dbReference>
<name>A0A7G9STI8_9GAMM</name>
<evidence type="ECO:0000256" key="3">
    <source>
        <dbReference type="ARBA" id="ARBA00022692"/>
    </source>
</evidence>
<comment type="subcellular location">
    <subcellularLocation>
        <location evidence="1">Cell membrane</location>
        <topology evidence="1">Multi-pass membrane protein</topology>
    </subcellularLocation>
</comment>
<dbReference type="InterPro" id="IPR051791">
    <property type="entry name" value="Pra-immunoreactive"/>
</dbReference>
<dbReference type="EMBL" id="CP060719">
    <property type="protein sequence ID" value="QNN71163.1"/>
    <property type="molecule type" value="Genomic_DNA"/>
</dbReference>
<keyword evidence="5 6" id="KW-0472">Membrane</keyword>
<dbReference type="GO" id="GO:0005886">
    <property type="term" value="C:plasma membrane"/>
    <property type="evidence" value="ECO:0007669"/>
    <property type="project" value="UniProtKB-SubCell"/>
</dbReference>
<feature type="domain" description="RDD" evidence="7">
    <location>
        <begin position="38"/>
        <end position="177"/>
    </location>
</feature>
<feature type="transmembrane region" description="Helical" evidence="6">
    <location>
        <begin position="53"/>
        <end position="78"/>
    </location>
</feature>
<keyword evidence="4 6" id="KW-1133">Transmembrane helix</keyword>
<keyword evidence="9" id="KW-1185">Reference proteome</keyword>
<dbReference type="Proteomes" id="UP000515804">
    <property type="component" value="Chromosome"/>
</dbReference>
<protein>
    <submittedName>
        <fullName evidence="8">RDD family protein</fullName>
    </submittedName>
</protein>
<evidence type="ECO:0000259" key="7">
    <source>
        <dbReference type="Pfam" id="PF06271"/>
    </source>
</evidence>
<dbReference type="PANTHER" id="PTHR36115">
    <property type="entry name" value="PROLINE-RICH ANTIGEN HOMOLOG-RELATED"/>
    <property type="match status" value="1"/>
</dbReference>
<gene>
    <name evidence="8" type="ORF">H9L16_06255</name>
</gene>
<dbReference type="KEGG" id="tcn:H9L16_06255"/>
<evidence type="ECO:0000256" key="6">
    <source>
        <dbReference type="SAM" id="Phobius"/>
    </source>
</evidence>
<sequence>MNTIETSPAEGQDSLYAPPTAVVEDVGDGFRAGEKVVYAGFWRRTAALFIDSMLVGIAYYAIVIVGMLVIGIGSLGALENLDSLGGGAIGGFIAVIYLAYPLVSGLYYVGMESSGTQATLGKMAVGIKVTDSDGHRLSRGRALGRWASHLLCYLTLYIGYIMAGLTERKRGLHDMVASTLVVDRWAFTHDPGRQQKGLGTVAIIVLILGALLIVAYIAIMLAIAIPAYQTYIERAAAAGS</sequence>
<dbReference type="PANTHER" id="PTHR36115:SF6">
    <property type="entry name" value="PROLINE-RICH ANTIGEN HOMOLOG"/>
    <property type="match status" value="1"/>
</dbReference>
<keyword evidence="2" id="KW-1003">Cell membrane</keyword>
<feature type="transmembrane region" description="Helical" evidence="6">
    <location>
        <begin position="84"/>
        <end position="109"/>
    </location>
</feature>
<feature type="transmembrane region" description="Helical" evidence="6">
    <location>
        <begin position="146"/>
        <end position="165"/>
    </location>
</feature>
<evidence type="ECO:0000256" key="1">
    <source>
        <dbReference type="ARBA" id="ARBA00004651"/>
    </source>
</evidence>
<reference evidence="8 9" key="1">
    <citation type="submission" date="2020-08" db="EMBL/GenBank/DDBJ databases">
        <title>Genome sequence of Thermomonas carbonis KCTC 42013T.</title>
        <authorList>
            <person name="Hyun D.-W."/>
            <person name="Bae J.-W."/>
        </authorList>
    </citation>
    <scope>NUCLEOTIDE SEQUENCE [LARGE SCALE GENOMIC DNA]</scope>
    <source>
        <strain evidence="8 9">KCTC 42013</strain>
    </source>
</reference>
<dbReference type="RefSeq" id="WP_187553678.1">
    <property type="nucleotide sequence ID" value="NZ_BMZL01000002.1"/>
</dbReference>
<evidence type="ECO:0000256" key="2">
    <source>
        <dbReference type="ARBA" id="ARBA00022475"/>
    </source>
</evidence>